<dbReference type="OMA" id="IHKMQED"/>
<organism evidence="2 3">
    <name type="scientific">Athene cunicularia</name>
    <name type="common">Burrowing owl</name>
    <name type="synonym">Speotyto cunicularia</name>
    <dbReference type="NCBI Taxonomy" id="194338"/>
    <lineage>
        <taxon>Eukaryota</taxon>
        <taxon>Metazoa</taxon>
        <taxon>Chordata</taxon>
        <taxon>Craniata</taxon>
        <taxon>Vertebrata</taxon>
        <taxon>Euteleostomi</taxon>
        <taxon>Archelosauria</taxon>
        <taxon>Archosauria</taxon>
        <taxon>Dinosauria</taxon>
        <taxon>Saurischia</taxon>
        <taxon>Theropoda</taxon>
        <taxon>Coelurosauria</taxon>
        <taxon>Aves</taxon>
        <taxon>Neognathae</taxon>
        <taxon>Neoaves</taxon>
        <taxon>Telluraves</taxon>
        <taxon>Strigiformes</taxon>
        <taxon>Strigidae</taxon>
        <taxon>Athene</taxon>
    </lineage>
</organism>
<keyword evidence="1" id="KW-0175">Coiled coil</keyword>
<evidence type="ECO:0000313" key="3">
    <source>
        <dbReference type="Proteomes" id="UP000472269"/>
    </source>
</evidence>
<dbReference type="AlphaFoldDB" id="A0A663MN01"/>
<gene>
    <name evidence="2" type="primary">RRBP1</name>
</gene>
<sequence length="741" mass="83971">MMFSEGEAQQLIEILTEKAGIVQDTWHTATQKGDPVAVLKRQLEEKEKQLTAEQEDVAAAKNKLRELSKELAAERAKAAAVEAKLKEQLLTREREIAAVQARMQASYQDHVSETQQLQGKIRTLQEQLENGPNTQLARLQQENSILRDALNQATSQTESKQNAELAKLRQECNKLMKELSDKSEVLQQEEQQRKSWEIKAAASEKQIEQLQASQREVEVMLQKRLDEVSDELRKTQTSYKSLLADTEKTKGQQQSIAELQAKLLSSEAEVKSKLLELDNVKGKLQDASSENTKLLERLKSIEALLEAGQMREAEKDRDLQVALQEKTDQLSSLEREATELREAVEQQKTKNNDLREKNWKAMEALTTMEKACEEKLLAATKAKVSPAFLFSHDADVVRETFSLPEPPKMLACGRRRKQDYDTWLQEFKEKTVDVLKQQTVTTEPPDSALKLKEAEEAQSTLQAECEQYRTILAETEGMLRDLQKSVEEEEQVWKAKLTASEEELQKVHDWNHGMFGMCWTSINSLLLSSFLIQLKEYTSLLETQLENHLETASSERQNYTKEVEVLRQLLSESQEQLEAAKTETQKQSKELALVREDTWSCLGLVCKPSCGAVNSSPEADPPGAVRGRMREVPVPLACVLTEYMSPFQAQSSACSLQAELEKLRLAENAAASDTEDTQHLKERLEKEKKLTKDLGQAATKLQELLKVTQDQLAKERETVKKLKEQLQETGEEDSSKEGTSV</sequence>
<dbReference type="Ensembl" id="ENSACUT00000013516.1">
    <property type="protein sequence ID" value="ENSACUP00000012658.1"/>
    <property type="gene ID" value="ENSACUG00000008538.1"/>
</dbReference>
<proteinExistence type="predicted"/>
<keyword evidence="3" id="KW-1185">Reference proteome</keyword>
<dbReference type="PANTHER" id="PTHR18939:SF4">
    <property type="entry name" value="RIBOSOME-BINDING PROTEIN 1"/>
    <property type="match status" value="1"/>
</dbReference>
<reference evidence="2" key="2">
    <citation type="submission" date="2025-09" db="UniProtKB">
        <authorList>
            <consortium name="Ensembl"/>
        </authorList>
    </citation>
    <scope>IDENTIFICATION</scope>
</reference>
<feature type="coiled-coil region" evidence="1">
    <location>
        <begin position="36"/>
        <end position="357"/>
    </location>
</feature>
<dbReference type="Proteomes" id="UP000472269">
    <property type="component" value="Unplaced"/>
</dbReference>
<evidence type="ECO:0000256" key="1">
    <source>
        <dbReference type="SAM" id="Coils"/>
    </source>
</evidence>
<feature type="coiled-coil region" evidence="1">
    <location>
        <begin position="698"/>
        <end position="732"/>
    </location>
</feature>
<accession>A0A663MN01</accession>
<protein>
    <submittedName>
        <fullName evidence="2">Ribosome binding protein 1</fullName>
    </submittedName>
</protein>
<name>A0A663MN01_ATHCN</name>
<feature type="coiled-coil region" evidence="1">
    <location>
        <begin position="451"/>
        <end position="492"/>
    </location>
</feature>
<feature type="coiled-coil region" evidence="1">
    <location>
        <begin position="542"/>
        <end position="597"/>
    </location>
</feature>
<dbReference type="InterPro" id="IPR040248">
    <property type="entry name" value="RRBP1"/>
</dbReference>
<dbReference type="PANTHER" id="PTHR18939">
    <property type="entry name" value="RIBOSOME BINDING PROTEIN-1"/>
    <property type="match status" value="1"/>
</dbReference>
<reference evidence="2" key="1">
    <citation type="submission" date="2025-08" db="UniProtKB">
        <authorList>
            <consortium name="Ensembl"/>
        </authorList>
    </citation>
    <scope>IDENTIFICATION</scope>
</reference>
<dbReference type="GO" id="GO:0005789">
    <property type="term" value="C:endoplasmic reticulum membrane"/>
    <property type="evidence" value="ECO:0007669"/>
    <property type="project" value="TreeGrafter"/>
</dbReference>
<evidence type="ECO:0000313" key="2">
    <source>
        <dbReference type="Ensembl" id="ENSACUP00000012658.1"/>
    </source>
</evidence>